<feature type="transmembrane region" description="Helical" evidence="1">
    <location>
        <begin position="352"/>
        <end position="370"/>
    </location>
</feature>
<keyword evidence="1" id="KW-0472">Membrane</keyword>
<keyword evidence="1" id="KW-0812">Transmembrane</keyword>
<feature type="transmembrane region" description="Helical" evidence="1">
    <location>
        <begin position="265"/>
        <end position="285"/>
    </location>
</feature>
<feature type="transmembrane region" description="Helical" evidence="1">
    <location>
        <begin position="58"/>
        <end position="81"/>
    </location>
</feature>
<proteinExistence type="predicted"/>
<feature type="transmembrane region" description="Helical" evidence="1">
    <location>
        <begin position="211"/>
        <end position="230"/>
    </location>
</feature>
<comment type="caution">
    <text evidence="2">The sequence shown here is derived from an EMBL/GenBank/DDBJ whole genome shotgun (WGS) entry which is preliminary data.</text>
</comment>
<feature type="transmembrane region" description="Helical" evidence="1">
    <location>
        <begin position="125"/>
        <end position="148"/>
    </location>
</feature>
<gene>
    <name evidence="2" type="ORF">CBM2613_B170169</name>
</gene>
<reference evidence="2" key="1">
    <citation type="submission" date="2018-01" db="EMBL/GenBank/DDBJ databases">
        <authorList>
            <person name="Clerissi C."/>
        </authorList>
    </citation>
    <scope>NUCLEOTIDE SEQUENCE</scope>
    <source>
        <strain evidence="2">Cupriavidus taiwanensis STM 8556</strain>
    </source>
</reference>
<dbReference type="Proteomes" id="UP000256952">
    <property type="component" value="Chromosome CBM2613_b"/>
</dbReference>
<feature type="transmembrane region" description="Helical" evidence="1">
    <location>
        <begin position="242"/>
        <end position="259"/>
    </location>
</feature>
<feature type="transmembrane region" description="Helical" evidence="1">
    <location>
        <begin position="93"/>
        <end position="113"/>
    </location>
</feature>
<keyword evidence="1" id="KW-1133">Transmembrane helix</keyword>
<accession>A0A375E8L6</accession>
<evidence type="ECO:0000313" key="2">
    <source>
        <dbReference type="EMBL" id="SOZ70730.1"/>
    </source>
</evidence>
<evidence type="ECO:0000256" key="1">
    <source>
        <dbReference type="SAM" id="Phobius"/>
    </source>
</evidence>
<dbReference type="RefSeq" id="WP_116332582.1">
    <property type="nucleotide sequence ID" value="NZ_LT992560.1"/>
</dbReference>
<protein>
    <submittedName>
        <fullName evidence="2">Uncharacterized protein</fullName>
    </submittedName>
</protein>
<organism evidence="2">
    <name type="scientific">Cupriavidus taiwanensis</name>
    <dbReference type="NCBI Taxonomy" id="164546"/>
    <lineage>
        <taxon>Bacteria</taxon>
        <taxon>Pseudomonadati</taxon>
        <taxon>Pseudomonadota</taxon>
        <taxon>Betaproteobacteria</taxon>
        <taxon>Burkholderiales</taxon>
        <taxon>Burkholderiaceae</taxon>
        <taxon>Cupriavidus</taxon>
    </lineage>
</organism>
<feature type="transmembrane region" description="Helical" evidence="1">
    <location>
        <begin position="27"/>
        <end position="46"/>
    </location>
</feature>
<dbReference type="AlphaFoldDB" id="A0A375E8L6"/>
<feature type="transmembrane region" description="Helical" evidence="1">
    <location>
        <begin position="306"/>
        <end position="324"/>
    </location>
</feature>
<dbReference type="EMBL" id="OFTH01000042">
    <property type="protein sequence ID" value="SOZ70730.1"/>
    <property type="molecule type" value="Genomic_DNA"/>
</dbReference>
<name>A0A375E8L6_9BURK</name>
<sequence length="395" mass="43267">MATGPLRGNVKARTPTVCWIKSPAWDLIWVLNALWLAPLVLLLSWGHDDVRASPVDGLFFAFAVPLWFGHRVSSAWLAYATPAYRPLLVTQRLRFVVAPLAVAGACFALLLAPESALPMPLTERVVCLAVLDYLLVSHHFAAQHFGLLSLYRARAGRASDAVTRRLDRCFALVVGGGFVVLAEALAGSIAFQDRWIDPLLGVSWSDVLVRTLHAGGIAFVLILTALMLYVELRSQRASPPRIAYVVGVSSMVLVAFLARDPFLFIVLWSVQHWSSAMGLVSLTASGADEAPVTHWHQVLAPINRRGWAVLLALAVVSTLLLPVLEVEAVTDEYAYADRIFGDAARWLRSSPFVPALLALGFATGFIHYLLDRAVFRFSSPEVRQAARGLLRSRLS</sequence>
<feature type="transmembrane region" description="Helical" evidence="1">
    <location>
        <begin position="169"/>
        <end position="191"/>
    </location>
</feature>